<feature type="compositionally biased region" description="Low complexity" evidence="4">
    <location>
        <begin position="362"/>
        <end position="373"/>
    </location>
</feature>
<feature type="compositionally biased region" description="Basic and acidic residues" evidence="4">
    <location>
        <begin position="203"/>
        <end position="234"/>
    </location>
</feature>
<dbReference type="Pfam" id="PF00612">
    <property type="entry name" value="IQ"/>
    <property type="match status" value="2"/>
</dbReference>
<evidence type="ECO:0000256" key="1">
    <source>
        <dbReference type="ARBA" id="ARBA00022860"/>
    </source>
</evidence>
<dbReference type="Gene3D" id="1.20.5.190">
    <property type="match status" value="1"/>
</dbReference>
<dbReference type="PROSITE" id="PS50096">
    <property type="entry name" value="IQ"/>
    <property type="match status" value="2"/>
</dbReference>
<evidence type="ECO:0000256" key="2">
    <source>
        <dbReference type="ARBA" id="ARBA00024341"/>
    </source>
</evidence>
<feature type="domain" description="DUF4005" evidence="5">
    <location>
        <begin position="320"/>
        <end position="375"/>
    </location>
</feature>
<evidence type="ECO:0000259" key="5">
    <source>
        <dbReference type="Pfam" id="PF13178"/>
    </source>
</evidence>
<evidence type="ECO:0000256" key="3">
    <source>
        <dbReference type="ARBA" id="ARBA00024378"/>
    </source>
</evidence>
<comment type="caution">
    <text evidence="6">The sequence shown here is derived from an EMBL/GenBank/DDBJ whole genome shotgun (WGS) entry which is preliminary data.</text>
</comment>
<evidence type="ECO:0000313" key="7">
    <source>
        <dbReference type="Proteomes" id="UP001603857"/>
    </source>
</evidence>
<keyword evidence="1" id="KW-0112">Calmodulin-binding</keyword>
<keyword evidence="7" id="KW-1185">Reference proteome</keyword>
<accession>A0ABD1L3R6</accession>
<feature type="compositionally biased region" description="Basic and acidic residues" evidence="4">
    <location>
        <begin position="24"/>
        <end position="41"/>
    </location>
</feature>
<dbReference type="Proteomes" id="UP001603857">
    <property type="component" value="Unassembled WGS sequence"/>
</dbReference>
<feature type="compositionally biased region" description="Low complexity" evidence="4">
    <location>
        <begin position="177"/>
        <end position="186"/>
    </location>
</feature>
<gene>
    <name evidence="6" type="ORF">Fmac_032021</name>
</gene>
<evidence type="ECO:0000256" key="4">
    <source>
        <dbReference type="SAM" id="MobiDB-lite"/>
    </source>
</evidence>
<feature type="region of interest" description="Disordered" evidence="4">
    <location>
        <begin position="176"/>
        <end position="242"/>
    </location>
</feature>
<dbReference type="GO" id="GO:0005516">
    <property type="term" value="F:calmodulin binding"/>
    <property type="evidence" value="ECO:0007669"/>
    <property type="project" value="UniProtKB-KW"/>
</dbReference>
<dbReference type="InterPro" id="IPR025064">
    <property type="entry name" value="DUF4005"/>
</dbReference>
<protein>
    <recommendedName>
        <fullName evidence="5">DUF4005 domain-containing protein</fullName>
    </recommendedName>
</protein>
<feature type="compositionally biased region" description="Polar residues" evidence="4">
    <location>
        <begin position="324"/>
        <end position="339"/>
    </location>
</feature>
<dbReference type="SMART" id="SM00015">
    <property type="entry name" value="IQ"/>
    <property type="match status" value="2"/>
</dbReference>
<sequence length="422" mass="47206">MGKKRGSWFSSIKKVFKSSSKDSPLPEKKKEKTQKLEHEVAEVGSFEQFPATRSSENVSNEESRTSTPLNEDRSHAIAIAVAAAAAAEAAMVAAARVVRMAGYGSHFKKERAATLIQSYYRGYLGRRALRALKGLVKLQALVRGHNVRKQAEMTMRCMQALVRVQERVRARRLLMDQKQQYDQQEPQPKPKPMPKPMTITEVSVRDNRRQNTHKIRESQLRKHEAVSAVIKRDTPPSYAVNDQEADHELGTTYEHEKAQWAWNWLENWMSSQPHNTCHVPLASPTSANMFEKTLEMDTGPTNISPINPHFIDSSPVSDRHHQTPTRTSRPSYMAPTQSAKAKARVQGPSKARASPAPQWNFSTKGTSTCDSSSSGGGTADYIFPRSPSPKINANRSQSRRIVDSSAHYTEDWALPPGAHGWA</sequence>
<organism evidence="6 7">
    <name type="scientific">Flemingia macrophylla</name>
    <dbReference type="NCBI Taxonomy" id="520843"/>
    <lineage>
        <taxon>Eukaryota</taxon>
        <taxon>Viridiplantae</taxon>
        <taxon>Streptophyta</taxon>
        <taxon>Embryophyta</taxon>
        <taxon>Tracheophyta</taxon>
        <taxon>Spermatophyta</taxon>
        <taxon>Magnoliopsida</taxon>
        <taxon>eudicotyledons</taxon>
        <taxon>Gunneridae</taxon>
        <taxon>Pentapetalae</taxon>
        <taxon>rosids</taxon>
        <taxon>fabids</taxon>
        <taxon>Fabales</taxon>
        <taxon>Fabaceae</taxon>
        <taxon>Papilionoideae</taxon>
        <taxon>50 kb inversion clade</taxon>
        <taxon>NPAAA clade</taxon>
        <taxon>indigoferoid/millettioid clade</taxon>
        <taxon>Phaseoleae</taxon>
        <taxon>Flemingia</taxon>
    </lineage>
</organism>
<dbReference type="PANTHER" id="PTHR32295:SF33">
    <property type="entry name" value="PROTEIN IQ-DOMAIN 21"/>
    <property type="match status" value="1"/>
</dbReference>
<dbReference type="InterPro" id="IPR000048">
    <property type="entry name" value="IQ_motif_EF-hand-BS"/>
</dbReference>
<dbReference type="AlphaFoldDB" id="A0ABD1L3R6"/>
<dbReference type="EMBL" id="JBGMDY010000011">
    <property type="protein sequence ID" value="KAL2318145.1"/>
    <property type="molecule type" value="Genomic_DNA"/>
</dbReference>
<evidence type="ECO:0000313" key="6">
    <source>
        <dbReference type="EMBL" id="KAL2318145.1"/>
    </source>
</evidence>
<dbReference type="CDD" id="cd23767">
    <property type="entry name" value="IQCD"/>
    <property type="match status" value="1"/>
</dbReference>
<proteinExistence type="inferred from homology"/>
<feature type="region of interest" description="Disordered" evidence="4">
    <location>
        <begin position="15"/>
        <end position="70"/>
    </location>
</feature>
<comment type="similarity">
    <text evidence="2">Belongs to the IQD family.</text>
</comment>
<dbReference type="PANTHER" id="PTHR32295">
    <property type="entry name" value="IQ-DOMAIN 5-RELATED"/>
    <property type="match status" value="1"/>
</dbReference>
<reference evidence="6 7" key="1">
    <citation type="submission" date="2024-08" db="EMBL/GenBank/DDBJ databases">
        <title>Insights into the chromosomal genome structure of Flemingia macrophylla.</title>
        <authorList>
            <person name="Ding Y."/>
            <person name="Zhao Y."/>
            <person name="Bi W."/>
            <person name="Wu M."/>
            <person name="Zhao G."/>
            <person name="Gong Y."/>
            <person name="Li W."/>
            <person name="Zhang P."/>
        </authorList>
    </citation>
    <scope>NUCLEOTIDE SEQUENCE [LARGE SCALE GENOMIC DNA]</scope>
    <source>
        <strain evidence="6">DYQJB</strain>
        <tissue evidence="6">Leaf</tissue>
    </source>
</reference>
<comment type="subunit">
    <text evidence="3">Binds to multiple calmodulin (CaM) in the presence of Ca(2+) and CaM-like proteins.</text>
</comment>
<feature type="region of interest" description="Disordered" evidence="4">
    <location>
        <begin position="311"/>
        <end position="399"/>
    </location>
</feature>
<name>A0ABD1L3R6_9FABA</name>
<dbReference type="Pfam" id="PF13178">
    <property type="entry name" value="DUF4005"/>
    <property type="match status" value="1"/>
</dbReference>